<dbReference type="AlphaFoldDB" id="A0A9N9ASB6"/>
<accession>A0A9N9ASB6</accession>
<evidence type="ECO:0000256" key="1">
    <source>
        <dbReference type="SAM" id="Phobius"/>
    </source>
</evidence>
<name>A0A9N9ASB6_9GLOM</name>
<evidence type="ECO:0000313" key="2">
    <source>
        <dbReference type="EMBL" id="CAG8539896.1"/>
    </source>
</evidence>
<sequence>MYEFNYFRFILILPFLGFISISASIYVPRDISTNPPTIQPIGEACVFNRILSSYLLGHVAFGFQIGNDQYIYGADEGPIHNDSTHLCGDDKVWWQSTGTRAEMLKQFKDQKYDRYKCEKVTNPNAENAQNMMIKVKAQKYYVNRVVCFAALNDPTSNCLTDTISVLTEYNAPGLPINSTLQNVPNDWYEQLGNVGGYGGVWEYSTPL</sequence>
<keyword evidence="1" id="KW-0472">Membrane</keyword>
<proteinExistence type="predicted"/>
<organism evidence="2 3">
    <name type="scientific">Cetraspora pellucida</name>
    <dbReference type="NCBI Taxonomy" id="1433469"/>
    <lineage>
        <taxon>Eukaryota</taxon>
        <taxon>Fungi</taxon>
        <taxon>Fungi incertae sedis</taxon>
        <taxon>Mucoromycota</taxon>
        <taxon>Glomeromycotina</taxon>
        <taxon>Glomeromycetes</taxon>
        <taxon>Diversisporales</taxon>
        <taxon>Gigasporaceae</taxon>
        <taxon>Cetraspora</taxon>
    </lineage>
</organism>
<feature type="transmembrane region" description="Helical" evidence="1">
    <location>
        <begin position="6"/>
        <end position="27"/>
    </location>
</feature>
<keyword evidence="3" id="KW-1185">Reference proteome</keyword>
<dbReference type="Proteomes" id="UP000789759">
    <property type="component" value="Unassembled WGS sequence"/>
</dbReference>
<gene>
    <name evidence="2" type="ORF">CPELLU_LOCUS4248</name>
</gene>
<dbReference type="OrthoDB" id="10561581at2759"/>
<protein>
    <submittedName>
        <fullName evidence="2">23588_t:CDS:1</fullName>
    </submittedName>
</protein>
<comment type="caution">
    <text evidence="2">The sequence shown here is derived from an EMBL/GenBank/DDBJ whole genome shotgun (WGS) entry which is preliminary data.</text>
</comment>
<evidence type="ECO:0000313" key="3">
    <source>
        <dbReference type="Proteomes" id="UP000789759"/>
    </source>
</evidence>
<dbReference type="EMBL" id="CAJVQA010002205">
    <property type="protein sequence ID" value="CAG8539896.1"/>
    <property type="molecule type" value="Genomic_DNA"/>
</dbReference>
<keyword evidence="1" id="KW-0812">Transmembrane</keyword>
<keyword evidence="1" id="KW-1133">Transmembrane helix</keyword>
<reference evidence="2" key="1">
    <citation type="submission" date="2021-06" db="EMBL/GenBank/DDBJ databases">
        <authorList>
            <person name="Kallberg Y."/>
            <person name="Tangrot J."/>
            <person name="Rosling A."/>
        </authorList>
    </citation>
    <scope>NUCLEOTIDE SEQUENCE</scope>
    <source>
        <strain evidence="2">FL966</strain>
    </source>
</reference>